<evidence type="ECO:0000256" key="1">
    <source>
        <dbReference type="SAM" id="Coils"/>
    </source>
</evidence>
<dbReference type="RefSeq" id="WP_058526648.1">
    <property type="nucleotide sequence ID" value="NZ_CAAAHY010000022.1"/>
</dbReference>
<keyword evidence="2" id="KW-0472">Membrane</keyword>
<accession>A0A0W0TPY0</accession>
<sequence length="307" mass="34680">MKLTTIYHKHTGARAIIDFSEGSFLEKVEFVYDAKTLTFTLFHQRGKTEKEQSINSFFMEGLISVLLKCGGHSDGSQCPQFSFAQKLPHAEVLDGHVSLFGEDTIHAHDPNFYHNMNAHNEYPHFHIEYAGMDDPYPVIEKILQLLVHFDYQLKNAPSEAALFCRFGFYLAFEKIIDPSCSPLDIAQPLPTCIANFTANDTGASQKMIENAKKQAPEVFATMTKIANQPMLDMDNIPTLVNTMKKDISELMIQEKNKEEHERKQQLEQQRRNRNCSLLFFGTAALTAAAIAVKYMADSSDPSSTCQL</sequence>
<dbReference type="PATRIC" id="fig|448.7.peg.1569"/>
<evidence type="ECO:0000313" key="4">
    <source>
        <dbReference type="Proteomes" id="UP000054773"/>
    </source>
</evidence>
<organism evidence="3 4">
    <name type="scientific">Legionella erythra</name>
    <dbReference type="NCBI Taxonomy" id="448"/>
    <lineage>
        <taxon>Bacteria</taxon>
        <taxon>Pseudomonadati</taxon>
        <taxon>Pseudomonadota</taxon>
        <taxon>Gammaproteobacteria</taxon>
        <taxon>Legionellales</taxon>
        <taxon>Legionellaceae</taxon>
        <taxon>Legionella</taxon>
    </lineage>
</organism>
<feature type="coiled-coil region" evidence="1">
    <location>
        <begin position="243"/>
        <end position="272"/>
    </location>
</feature>
<protein>
    <submittedName>
        <fullName evidence="3">Uncharacterized protein</fullName>
    </submittedName>
</protein>
<keyword evidence="2" id="KW-0812">Transmembrane</keyword>
<evidence type="ECO:0000313" key="3">
    <source>
        <dbReference type="EMBL" id="KTC97663.1"/>
    </source>
</evidence>
<keyword evidence="2" id="KW-1133">Transmembrane helix</keyword>
<keyword evidence="1" id="KW-0175">Coiled coil</keyword>
<comment type="caution">
    <text evidence="3">The sequence shown here is derived from an EMBL/GenBank/DDBJ whole genome shotgun (WGS) entry which is preliminary data.</text>
</comment>
<feature type="transmembrane region" description="Helical" evidence="2">
    <location>
        <begin position="277"/>
        <end position="296"/>
    </location>
</feature>
<dbReference type="EMBL" id="LNYA01000024">
    <property type="protein sequence ID" value="KTC97663.1"/>
    <property type="molecule type" value="Genomic_DNA"/>
</dbReference>
<dbReference type="OrthoDB" id="5650271at2"/>
<reference evidence="3 4" key="1">
    <citation type="submission" date="2015-11" db="EMBL/GenBank/DDBJ databases">
        <title>Genomic analysis of 38 Legionella species identifies large and diverse effector repertoires.</title>
        <authorList>
            <person name="Burstein D."/>
            <person name="Amaro F."/>
            <person name="Zusman T."/>
            <person name="Lifshitz Z."/>
            <person name="Cohen O."/>
            <person name="Gilbert J.A."/>
            <person name="Pupko T."/>
            <person name="Shuman H.A."/>
            <person name="Segal G."/>
        </authorList>
    </citation>
    <scope>NUCLEOTIDE SEQUENCE [LARGE SCALE GENOMIC DNA]</scope>
    <source>
        <strain evidence="3 4">SE-32A-C8</strain>
    </source>
</reference>
<dbReference type="Proteomes" id="UP000054773">
    <property type="component" value="Unassembled WGS sequence"/>
</dbReference>
<evidence type="ECO:0000256" key="2">
    <source>
        <dbReference type="SAM" id="Phobius"/>
    </source>
</evidence>
<proteinExistence type="predicted"/>
<name>A0A0W0TPY0_LEGER</name>
<gene>
    <name evidence="3" type="ORF">Lery_1502</name>
</gene>
<keyword evidence="4" id="KW-1185">Reference proteome</keyword>
<dbReference type="AlphaFoldDB" id="A0A0W0TPY0"/>